<evidence type="ECO:0000256" key="1">
    <source>
        <dbReference type="SAM" id="Phobius"/>
    </source>
</evidence>
<evidence type="ECO:0000313" key="3">
    <source>
        <dbReference type="Proteomes" id="UP000016519"/>
    </source>
</evidence>
<sequence>MLQMYILRHNSFIPTLIYGIFADNITCTILMVFIGAIEFIPVPLDAERFIASSAAVFFLTNEFVDDHSLSLPRTARRLYVHPPKINFL</sequence>
<dbReference type="AlphaFoldDB" id="U1R7J0"/>
<proteinExistence type="predicted"/>
<dbReference type="Proteomes" id="UP000016519">
    <property type="component" value="Unassembled WGS sequence"/>
</dbReference>
<protein>
    <submittedName>
        <fullName evidence="2">Uncharacterized protein</fullName>
    </submittedName>
</protein>
<dbReference type="HOGENOM" id="CLU_2462295_0_0_11"/>
<keyword evidence="1" id="KW-1133">Transmembrane helix</keyword>
<gene>
    <name evidence="2" type="ORF">HMPREF9244_01425</name>
</gene>
<keyword evidence="1" id="KW-0472">Membrane</keyword>
<accession>U1R7J0</accession>
<evidence type="ECO:0000313" key="2">
    <source>
        <dbReference type="EMBL" id="ERH29971.1"/>
    </source>
</evidence>
<reference evidence="2 3" key="1">
    <citation type="submission" date="2013-08" db="EMBL/GenBank/DDBJ databases">
        <authorList>
            <person name="Weinstock G."/>
            <person name="Sodergren E."/>
            <person name="Wylie T."/>
            <person name="Fulton L."/>
            <person name="Fulton R."/>
            <person name="Fronick C."/>
            <person name="O'Laughlin M."/>
            <person name="Godfrey J."/>
            <person name="Miner T."/>
            <person name="Herter B."/>
            <person name="Appelbaum E."/>
            <person name="Cordes M."/>
            <person name="Lek S."/>
            <person name="Wollam A."/>
            <person name="Pepin K.H."/>
            <person name="Palsikar V.B."/>
            <person name="Mitreva M."/>
            <person name="Wilson R.K."/>
        </authorList>
    </citation>
    <scope>NUCLEOTIDE SEQUENCE [LARGE SCALE GENOMIC DNA]</scope>
    <source>
        <strain evidence="2 3">F0580</strain>
    </source>
</reference>
<keyword evidence="3" id="KW-1185">Reference proteome</keyword>
<organism evidence="2 3">
    <name type="scientific">Alloscardovia omnicolens F0580</name>
    <dbReference type="NCBI Taxonomy" id="1321816"/>
    <lineage>
        <taxon>Bacteria</taxon>
        <taxon>Bacillati</taxon>
        <taxon>Actinomycetota</taxon>
        <taxon>Actinomycetes</taxon>
        <taxon>Bifidobacteriales</taxon>
        <taxon>Bifidobacteriaceae</taxon>
        <taxon>Alloscardovia</taxon>
    </lineage>
</organism>
<comment type="caution">
    <text evidence="2">The sequence shown here is derived from an EMBL/GenBank/DDBJ whole genome shotgun (WGS) entry which is preliminary data.</text>
</comment>
<feature type="transmembrane region" description="Helical" evidence="1">
    <location>
        <begin position="12"/>
        <end position="37"/>
    </location>
</feature>
<keyword evidence="1" id="KW-0812">Transmembrane</keyword>
<dbReference type="EMBL" id="AWSI01000039">
    <property type="protein sequence ID" value="ERH29971.1"/>
    <property type="molecule type" value="Genomic_DNA"/>
</dbReference>
<name>U1R7J0_9BIFI</name>